<evidence type="ECO:0000313" key="2">
    <source>
        <dbReference type="Proteomes" id="UP000308092"/>
    </source>
</evidence>
<protein>
    <submittedName>
        <fullName evidence="1">Uncharacterized protein</fullName>
    </submittedName>
</protein>
<reference evidence="1 2" key="1">
    <citation type="submission" date="2019-03" db="EMBL/GenBank/DDBJ databases">
        <title>The genome sequence of a newly discovered highly antifungal drug resistant Aspergillus species, Aspergillus tanneri NIH 1004.</title>
        <authorList>
            <person name="Mounaud S."/>
            <person name="Singh I."/>
            <person name="Joardar V."/>
            <person name="Pakala S."/>
            <person name="Pakala S."/>
            <person name="Venepally P."/>
            <person name="Hoover J."/>
            <person name="Nierman W."/>
            <person name="Chung J."/>
            <person name="Losada L."/>
        </authorList>
    </citation>
    <scope>NUCLEOTIDE SEQUENCE [LARGE SCALE GENOMIC DNA]</scope>
    <source>
        <strain evidence="1 2">NIH1004</strain>
    </source>
</reference>
<keyword evidence="2" id="KW-1185">Reference proteome</keyword>
<evidence type="ECO:0000313" key="1">
    <source>
        <dbReference type="EMBL" id="THC93268.1"/>
    </source>
</evidence>
<dbReference type="Proteomes" id="UP000308092">
    <property type="component" value="Unassembled WGS sequence"/>
</dbReference>
<proteinExistence type="predicted"/>
<organism evidence="1 2">
    <name type="scientific">Aspergillus tanneri</name>
    <dbReference type="NCBI Taxonomy" id="1220188"/>
    <lineage>
        <taxon>Eukaryota</taxon>
        <taxon>Fungi</taxon>
        <taxon>Dikarya</taxon>
        <taxon>Ascomycota</taxon>
        <taxon>Pezizomycotina</taxon>
        <taxon>Eurotiomycetes</taxon>
        <taxon>Eurotiomycetidae</taxon>
        <taxon>Eurotiales</taxon>
        <taxon>Aspergillaceae</taxon>
        <taxon>Aspergillus</taxon>
        <taxon>Aspergillus subgen. Circumdati</taxon>
    </lineage>
</organism>
<dbReference type="EMBL" id="SOSA01000275">
    <property type="protein sequence ID" value="THC93268.1"/>
    <property type="molecule type" value="Genomic_DNA"/>
</dbReference>
<gene>
    <name evidence="1" type="ORF">EYZ11_007254</name>
</gene>
<accession>A0A4S3JFR8</accession>
<dbReference type="AlphaFoldDB" id="A0A4S3JFR8"/>
<comment type="caution">
    <text evidence="1">The sequence shown here is derived from an EMBL/GenBank/DDBJ whole genome shotgun (WGS) entry which is preliminary data.</text>
</comment>
<sequence length="31" mass="3612">MAMEESKENDKDNENKLVNYVILAIISDDNR</sequence>
<dbReference type="VEuPathDB" id="FungiDB:EYZ11_007254"/>
<name>A0A4S3JFR8_9EURO</name>